<protein>
    <submittedName>
        <fullName evidence="1">Uncharacterized protein</fullName>
    </submittedName>
</protein>
<sequence>MFLIRRTKAQLVFARDVEECLVECINLLRYNANQPASSGEIDPRISSLTRKMNVMAQLISLHLAPQKTIPIQAGQRFEPYPIISSAPSAGL</sequence>
<name>A0A3S5FBQ2_9PLAT</name>
<accession>A0A3S5FBQ2</accession>
<dbReference type="AlphaFoldDB" id="A0A3S5FBQ2"/>
<gene>
    <name evidence="1" type="ORF">PXEA_LOCUS1072</name>
</gene>
<evidence type="ECO:0000313" key="2">
    <source>
        <dbReference type="Proteomes" id="UP000784294"/>
    </source>
</evidence>
<comment type="caution">
    <text evidence="1">The sequence shown here is derived from an EMBL/GenBank/DDBJ whole genome shotgun (WGS) entry which is preliminary data.</text>
</comment>
<evidence type="ECO:0000313" key="1">
    <source>
        <dbReference type="EMBL" id="VEL07632.1"/>
    </source>
</evidence>
<organism evidence="1 2">
    <name type="scientific">Protopolystoma xenopodis</name>
    <dbReference type="NCBI Taxonomy" id="117903"/>
    <lineage>
        <taxon>Eukaryota</taxon>
        <taxon>Metazoa</taxon>
        <taxon>Spiralia</taxon>
        <taxon>Lophotrochozoa</taxon>
        <taxon>Platyhelminthes</taxon>
        <taxon>Monogenea</taxon>
        <taxon>Polyopisthocotylea</taxon>
        <taxon>Polystomatidea</taxon>
        <taxon>Polystomatidae</taxon>
        <taxon>Protopolystoma</taxon>
    </lineage>
</organism>
<proteinExistence type="predicted"/>
<dbReference type="EMBL" id="CAAALY010002162">
    <property type="protein sequence ID" value="VEL07632.1"/>
    <property type="molecule type" value="Genomic_DNA"/>
</dbReference>
<dbReference type="Proteomes" id="UP000784294">
    <property type="component" value="Unassembled WGS sequence"/>
</dbReference>
<reference evidence="1" key="1">
    <citation type="submission" date="2018-11" db="EMBL/GenBank/DDBJ databases">
        <authorList>
            <consortium name="Pathogen Informatics"/>
        </authorList>
    </citation>
    <scope>NUCLEOTIDE SEQUENCE</scope>
</reference>
<keyword evidence="2" id="KW-1185">Reference proteome</keyword>